<name>A0A951MIV4_9BACT</name>
<evidence type="ECO:0008006" key="4">
    <source>
        <dbReference type="Google" id="ProtNLM"/>
    </source>
</evidence>
<reference evidence="2 3" key="1">
    <citation type="journal article" date="2020" name="Syst. Appl. Microbiol.">
        <title>Arthrospiribacter ruber gen. nov., sp. nov., a novel bacterium isolated from Arthrospira cultures.</title>
        <authorList>
            <person name="Waleron M."/>
            <person name="Misztak A."/>
            <person name="Waleron M.M."/>
            <person name="Furmaniak M."/>
            <person name="Mrozik A."/>
            <person name="Waleron K."/>
        </authorList>
    </citation>
    <scope>NUCLEOTIDE SEQUENCE [LARGE SCALE GENOMIC DNA]</scope>
    <source>
        <strain evidence="2 3">DPMB0001</strain>
    </source>
</reference>
<proteinExistence type="predicted"/>
<protein>
    <recommendedName>
        <fullName evidence="4">Antitoxin component YwqK of the YwqJK toxin-antitoxin module</fullName>
    </recommendedName>
</protein>
<evidence type="ECO:0000256" key="1">
    <source>
        <dbReference type="SAM" id="MobiDB-lite"/>
    </source>
</evidence>
<keyword evidence="3" id="KW-1185">Reference proteome</keyword>
<organism evidence="2 3">
    <name type="scientific">Arthrospiribacter ruber</name>
    <dbReference type="NCBI Taxonomy" id="2487934"/>
    <lineage>
        <taxon>Bacteria</taxon>
        <taxon>Pseudomonadati</taxon>
        <taxon>Bacteroidota</taxon>
        <taxon>Cytophagia</taxon>
        <taxon>Cytophagales</taxon>
        <taxon>Cyclobacteriaceae</taxon>
        <taxon>Arthrospiribacter</taxon>
    </lineage>
</organism>
<gene>
    <name evidence="2" type="ORF">EGN73_19665</name>
</gene>
<sequence>MKHLLSFTLCCFITLSVSAQKEKKDKTEPESDPDSVGVVSERLQPTTLPLLLFDDNEKKEKKKKGKKKKKKNIFYGVKTKKGRIKSTFRNQVQYVFFFYTNEQRKSDPYIRDIYWYDVKDKVIRTKDFDASRGYLLHGPYEKVIDDKLIEEGHYYFGKRHGTWLSFNDKHVLQDKLHFSEGWPKDSRVTYYNRAENKIEKLTPIEYELKEGNFFHFYEDGQIAVTGEYRYGEKVGLWTEYWDSKSKVVRKREIQYQEVPFSKDFRPYIRAEWDKEGNLIYRKEGLGAN</sequence>
<feature type="compositionally biased region" description="Basic and acidic residues" evidence="1">
    <location>
        <begin position="20"/>
        <end position="29"/>
    </location>
</feature>
<dbReference type="EMBL" id="RPHB01000010">
    <property type="protein sequence ID" value="MBW3470016.1"/>
    <property type="molecule type" value="Genomic_DNA"/>
</dbReference>
<accession>A0A951MIV4</accession>
<evidence type="ECO:0000313" key="2">
    <source>
        <dbReference type="EMBL" id="MBW3470016.1"/>
    </source>
</evidence>
<evidence type="ECO:0000313" key="3">
    <source>
        <dbReference type="Proteomes" id="UP000727490"/>
    </source>
</evidence>
<dbReference type="Proteomes" id="UP000727490">
    <property type="component" value="Unassembled WGS sequence"/>
</dbReference>
<dbReference type="AlphaFoldDB" id="A0A951MIV4"/>
<comment type="caution">
    <text evidence="2">The sequence shown here is derived from an EMBL/GenBank/DDBJ whole genome shotgun (WGS) entry which is preliminary data.</text>
</comment>
<feature type="region of interest" description="Disordered" evidence="1">
    <location>
        <begin position="20"/>
        <end position="43"/>
    </location>
</feature>